<keyword evidence="1" id="KW-0472">Membrane</keyword>
<dbReference type="EMBL" id="BK015850">
    <property type="protein sequence ID" value="DAE28079.1"/>
    <property type="molecule type" value="Genomic_DNA"/>
</dbReference>
<feature type="transmembrane region" description="Helical" evidence="1">
    <location>
        <begin position="529"/>
        <end position="548"/>
    </location>
</feature>
<keyword evidence="1" id="KW-0812">Transmembrane</keyword>
<name>A0A8S5R9Q6_9CAUD</name>
<evidence type="ECO:0000256" key="1">
    <source>
        <dbReference type="SAM" id="Phobius"/>
    </source>
</evidence>
<dbReference type="SUPFAM" id="SSF48371">
    <property type="entry name" value="ARM repeat"/>
    <property type="match status" value="1"/>
</dbReference>
<keyword evidence="1" id="KW-1133">Transmembrane helix</keyword>
<organism evidence="2">
    <name type="scientific">Siphoviridae sp. ctkfT29</name>
    <dbReference type="NCBI Taxonomy" id="2827278"/>
    <lineage>
        <taxon>Viruses</taxon>
        <taxon>Duplodnaviria</taxon>
        <taxon>Heunggongvirae</taxon>
        <taxon>Uroviricota</taxon>
        <taxon>Caudoviricetes</taxon>
    </lineage>
</organism>
<dbReference type="Gene3D" id="1.20.120.20">
    <property type="entry name" value="Apolipoprotein"/>
    <property type="match status" value="1"/>
</dbReference>
<feature type="transmembrane region" description="Helical" evidence="1">
    <location>
        <begin position="629"/>
        <end position="652"/>
    </location>
</feature>
<evidence type="ECO:0000313" key="2">
    <source>
        <dbReference type="EMBL" id="DAE28079.1"/>
    </source>
</evidence>
<sequence length="851" mass="90234">MQGERGEELDVFNLCAKISLDSNDYEQGLEKSKKGLSSFMDVFSGTVLGNVVSDGLRNVANGFVEIGKKATSTALAIGKASLDSYGDYEQLVGGVETLYSETQLSLEDFAKAAGKTTDEVLMEWSDLTAGSRKVWNDAADAYKTVGMSMNEYMDTATSFAAALVSSLGGDTKKAADMANIAITDMADNANKMGTNMQSIQDAYNGFAKQNYTMLDNLKLGYGGTKSEMERLVKEASTLTDVQKKLGVTVDGTSLSYSNIVAAIHVVQSNMGILGTTSNEASTTIQGSTASMRAAWENMLVAIADPEQDVGEAVDNLVESVIAAKDNIVPRLQEIVPTLVEGISGLVTQLAPYVSDAIKDLEPTIEDGLHALFDGLGTVATSLQPIVADTFAFLGDAIKDAIVNAIQDSDFSFILDAFDGIKKAAEDVVPVVTDLAPLIATVGAAATGWEIGKDLQNLVTGFDNAKRAVAFFASGATDAEVAQAALNGTLQASQVVAGLLTGKITLMQLAQAAATKAQTAFNAAMSANPIALIVVGIAAVVAGLAVLYAKNEKFRDFVNNMVSQIWEKVQGVVDAVQPYLQAAMEFIKNAISDVVENAKPAVEAIGNAFESAWSLIQTIWSGVEPFFSGLFNVIGVLVRTVVGVIGAQFQFAWTFVSAIWSVATSFFATIWNTIAGIFAVVQAVLSGDFQGAWDAIMGIFATWKDFFMGLWQDVCDVFSGVFDFFTSVGGDIVQGIKDGISAAWEGLTNFVRGLWNGLKKIFTIKKSDIKVEGGADGSHAGGLDYVPYNNYVANLHRGEMVLTAKEAENYRRGAFAGGGFTVQQTIYAAKQSPVELAASTAAAFQRARWALA</sequence>
<proteinExistence type="predicted"/>
<reference evidence="2" key="1">
    <citation type="journal article" date="2021" name="Proc. Natl. Acad. Sci. U.S.A.">
        <title>A Catalog of Tens of Thousands of Viruses from Human Metagenomes Reveals Hidden Associations with Chronic Diseases.</title>
        <authorList>
            <person name="Tisza M.J."/>
            <person name="Buck C.B."/>
        </authorList>
    </citation>
    <scope>NUCLEOTIDE SEQUENCE</scope>
    <source>
        <strain evidence="2">CtkfT29</strain>
    </source>
</reference>
<protein>
    <submittedName>
        <fullName evidence="2">Tail tape measure protein</fullName>
    </submittedName>
</protein>
<feature type="transmembrane region" description="Helical" evidence="1">
    <location>
        <begin position="658"/>
        <end position="680"/>
    </location>
</feature>
<accession>A0A8S5R9Q6</accession>
<dbReference type="InterPro" id="IPR016024">
    <property type="entry name" value="ARM-type_fold"/>
</dbReference>